<protein>
    <submittedName>
        <fullName evidence="1">Uncharacterized protein</fullName>
    </submittedName>
</protein>
<reference evidence="1" key="1">
    <citation type="journal article" date="2020" name="Stud. Mycol.">
        <title>101 Dothideomycetes genomes: a test case for predicting lifestyles and emergence of pathogens.</title>
        <authorList>
            <person name="Haridas S."/>
            <person name="Albert R."/>
            <person name="Binder M."/>
            <person name="Bloem J."/>
            <person name="Labutti K."/>
            <person name="Salamov A."/>
            <person name="Andreopoulos B."/>
            <person name="Baker S."/>
            <person name="Barry K."/>
            <person name="Bills G."/>
            <person name="Bluhm B."/>
            <person name="Cannon C."/>
            <person name="Castanera R."/>
            <person name="Culley D."/>
            <person name="Daum C."/>
            <person name="Ezra D."/>
            <person name="Gonzalez J."/>
            <person name="Henrissat B."/>
            <person name="Kuo A."/>
            <person name="Liang C."/>
            <person name="Lipzen A."/>
            <person name="Lutzoni F."/>
            <person name="Magnuson J."/>
            <person name="Mondo S."/>
            <person name="Nolan M."/>
            <person name="Ohm R."/>
            <person name="Pangilinan J."/>
            <person name="Park H.-J."/>
            <person name="Ramirez L."/>
            <person name="Alfaro M."/>
            <person name="Sun H."/>
            <person name="Tritt A."/>
            <person name="Yoshinaga Y."/>
            <person name="Zwiers L.-H."/>
            <person name="Turgeon B."/>
            <person name="Goodwin S."/>
            <person name="Spatafora J."/>
            <person name="Crous P."/>
            <person name="Grigoriev I."/>
        </authorList>
    </citation>
    <scope>NUCLEOTIDE SEQUENCE</scope>
    <source>
        <strain evidence="1">CBS 107.79</strain>
    </source>
</reference>
<evidence type="ECO:0000313" key="1">
    <source>
        <dbReference type="EMBL" id="KAF1978090.1"/>
    </source>
</evidence>
<proteinExistence type="predicted"/>
<gene>
    <name evidence="1" type="ORF">BU23DRAFT_251084</name>
</gene>
<organism evidence="1 2">
    <name type="scientific">Bimuria novae-zelandiae CBS 107.79</name>
    <dbReference type="NCBI Taxonomy" id="1447943"/>
    <lineage>
        <taxon>Eukaryota</taxon>
        <taxon>Fungi</taxon>
        <taxon>Dikarya</taxon>
        <taxon>Ascomycota</taxon>
        <taxon>Pezizomycotina</taxon>
        <taxon>Dothideomycetes</taxon>
        <taxon>Pleosporomycetidae</taxon>
        <taxon>Pleosporales</taxon>
        <taxon>Massarineae</taxon>
        <taxon>Didymosphaeriaceae</taxon>
        <taxon>Bimuria</taxon>
    </lineage>
</organism>
<dbReference type="Proteomes" id="UP000800036">
    <property type="component" value="Unassembled WGS sequence"/>
</dbReference>
<dbReference type="AlphaFoldDB" id="A0A6A5VND2"/>
<name>A0A6A5VND2_9PLEO</name>
<keyword evidence="2" id="KW-1185">Reference proteome</keyword>
<accession>A0A6A5VND2</accession>
<dbReference type="EMBL" id="ML976661">
    <property type="protein sequence ID" value="KAF1978090.1"/>
    <property type="molecule type" value="Genomic_DNA"/>
</dbReference>
<evidence type="ECO:0000313" key="2">
    <source>
        <dbReference type="Proteomes" id="UP000800036"/>
    </source>
</evidence>
<sequence>MLHCPGWASLNVVVFQIVRSVMPLLRRQYLRLCLCSCRVPIPRFSRHVFGVGTNGVASWQTALRTMTRFDRVGALPTFSACIPACGSVITVDDRGRVRSSRCSACETACKGVYLLPSIRVGVTEGTYALLYAVSLAVHKRLSKEDSGCSERACMPLDAVQVYPRRAAADPGVCARLRAVSSAVCKELFKKDSERLVRARVCHQELP</sequence>